<dbReference type="InterPro" id="IPR036291">
    <property type="entry name" value="NAD(P)-bd_dom_sf"/>
</dbReference>
<dbReference type="PANTHER" id="PTHR43708:SF3">
    <property type="entry name" value="OXIDOREDUCTASE"/>
    <property type="match status" value="1"/>
</dbReference>
<feature type="domain" description="Gfo/Idh/MocA-like oxidoreductase N-terminal" evidence="1">
    <location>
        <begin position="6"/>
        <end position="135"/>
    </location>
</feature>
<comment type="caution">
    <text evidence="3">The sequence shown here is derived from an EMBL/GenBank/DDBJ whole genome shotgun (WGS) entry which is preliminary data.</text>
</comment>
<organism evidence="3 4">
    <name type="scientific">Anaerobacterium chartisolvens</name>
    <dbReference type="NCBI Taxonomy" id="1297424"/>
    <lineage>
        <taxon>Bacteria</taxon>
        <taxon>Bacillati</taxon>
        <taxon>Bacillota</taxon>
        <taxon>Clostridia</taxon>
        <taxon>Eubacteriales</taxon>
        <taxon>Oscillospiraceae</taxon>
        <taxon>Anaerobacterium</taxon>
    </lineage>
</organism>
<accession>A0A369B7N7</accession>
<dbReference type="OrthoDB" id="9815825at2"/>
<dbReference type="Gene3D" id="3.30.360.10">
    <property type="entry name" value="Dihydrodipicolinate Reductase, domain 2"/>
    <property type="match status" value="1"/>
</dbReference>
<dbReference type="SUPFAM" id="SSF51735">
    <property type="entry name" value="NAD(P)-binding Rossmann-fold domains"/>
    <property type="match status" value="1"/>
</dbReference>
<dbReference type="SUPFAM" id="SSF55347">
    <property type="entry name" value="Glyceraldehyde-3-phosphate dehydrogenase-like, C-terminal domain"/>
    <property type="match status" value="1"/>
</dbReference>
<dbReference type="PANTHER" id="PTHR43708">
    <property type="entry name" value="CONSERVED EXPRESSED OXIDOREDUCTASE (EUROFUNG)"/>
    <property type="match status" value="1"/>
</dbReference>
<dbReference type="InterPro" id="IPR000683">
    <property type="entry name" value="Gfo/Idh/MocA-like_OxRdtase_N"/>
</dbReference>
<dbReference type="InterPro" id="IPR051317">
    <property type="entry name" value="Gfo/Idh/MocA_oxidoreduct"/>
</dbReference>
<reference evidence="3 4" key="1">
    <citation type="submission" date="2018-07" db="EMBL/GenBank/DDBJ databases">
        <title>Genomic Encyclopedia of Type Strains, Phase IV (KMG-IV): sequencing the most valuable type-strain genomes for metagenomic binning, comparative biology and taxonomic classification.</title>
        <authorList>
            <person name="Goeker M."/>
        </authorList>
    </citation>
    <scope>NUCLEOTIDE SEQUENCE [LARGE SCALE GENOMIC DNA]</scope>
    <source>
        <strain evidence="3 4">DSM 27016</strain>
    </source>
</reference>
<dbReference type="Pfam" id="PF01408">
    <property type="entry name" value="GFO_IDH_MocA"/>
    <property type="match status" value="1"/>
</dbReference>
<evidence type="ECO:0000259" key="2">
    <source>
        <dbReference type="Pfam" id="PF22725"/>
    </source>
</evidence>
<evidence type="ECO:0000313" key="4">
    <source>
        <dbReference type="Proteomes" id="UP000253034"/>
    </source>
</evidence>
<dbReference type="EMBL" id="QPJT01000010">
    <property type="protein sequence ID" value="RCX16547.1"/>
    <property type="molecule type" value="Genomic_DNA"/>
</dbReference>
<dbReference type="InterPro" id="IPR055170">
    <property type="entry name" value="GFO_IDH_MocA-like_dom"/>
</dbReference>
<dbReference type="RefSeq" id="WP_114297711.1">
    <property type="nucleotide sequence ID" value="NZ_QPJT01000010.1"/>
</dbReference>
<dbReference type="Proteomes" id="UP000253034">
    <property type="component" value="Unassembled WGS sequence"/>
</dbReference>
<gene>
    <name evidence="3" type="ORF">DFR58_11040</name>
</gene>
<keyword evidence="4" id="KW-1185">Reference proteome</keyword>
<protein>
    <submittedName>
        <fullName evidence="3">Putative dehydrogenase</fullName>
    </submittedName>
</protein>
<feature type="domain" description="GFO/IDH/MocA-like oxidoreductase" evidence="2">
    <location>
        <begin position="144"/>
        <end position="276"/>
    </location>
</feature>
<dbReference type="Gene3D" id="3.40.50.720">
    <property type="entry name" value="NAD(P)-binding Rossmann-like Domain"/>
    <property type="match status" value="1"/>
</dbReference>
<evidence type="ECO:0000259" key="1">
    <source>
        <dbReference type="Pfam" id="PF01408"/>
    </source>
</evidence>
<proteinExistence type="predicted"/>
<sequence>MIKRLNYGMVGGDLNAFIGGVHRVAASFDGRTQLAAGCFNPNAEPNKECGEFLGLDSDRVYKDYVEMAAKESAREDGINFVTIAAPNNMHYLVAKTFLLHGINVLCEKPLSFEVSEGEELKKIANEKGLLFAVNYAYSGNNMVKEARELVEQGVIGDIINVNAEYLQEWLIDDIGAGDNTMNKLSVWRKDPKLSGSSNCVGDIGTHIEHTVSYITGLKVKRLAAKMDYFGQPLDLNANILVEFDNGSHGVFSSSQVCVGHMNGLVVRIFGTKGSIEWVQENPNILSVTLKGKPTQIYNRGMSYVSKRSAQMSRIPSGHPEGLYEAFANIYKVWVNANLKKLNGDEFSKYDDDFPSIDDGIAGVKFVHACLASNKNGGNWVDVD</sequence>
<name>A0A369B7N7_9FIRM</name>
<dbReference type="Pfam" id="PF22725">
    <property type="entry name" value="GFO_IDH_MocA_C3"/>
    <property type="match status" value="1"/>
</dbReference>
<dbReference type="AlphaFoldDB" id="A0A369B7N7"/>
<evidence type="ECO:0000313" key="3">
    <source>
        <dbReference type="EMBL" id="RCX16547.1"/>
    </source>
</evidence>
<dbReference type="GO" id="GO:0000166">
    <property type="term" value="F:nucleotide binding"/>
    <property type="evidence" value="ECO:0007669"/>
    <property type="project" value="InterPro"/>
</dbReference>